<feature type="domain" description="PHD-type" evidence="6">
    <location>
        <begin position="19"/>
        <end position="137"/>
    </location>
</feature>
<dbReference type="InterPro" id="IPR001841">
    <property type="entry name" value="Znf_RING"/>
</dbReference>
<dbReference type="PROSITE" id="PS51805">
    <property type="entry name" value="EPHD"/>
    <property type="match status" value="1"/>
</dbReference>
<dbReference type="PROSITE" id="PS50089">
    <property type="entry name" value="ZF_RING_2"/>
    <property type="match status" value="1"/>
</dbReference>
<dbReference type="PANTHER" id="PTHR12420">
    <property type="entry name" value="PHD FINGER PROTEIN"/>
    <property type="match status" value="1"/>
</dbReference>
<proteinExistence type="predicted"/>
<sequence>MSRNTEQSKYLYKVSMDVNNHCFLCQISENVIYGEFLHYRNKRTRFECNVHYLCMLLSPGLKIKGCEKNGLYGFLGPDIVKEEKRILKQKCFFCQGKHANLSCYDKKCKKSFHVDCGIKNGCQYNTNDFSTWCADHRSYIKLKSETLDQNTESTCFICFESVARTISDECVFTNCCTERCYHRECIGKNADSAGYLFKCPLCQNESIFKEMVMSQSIFVPNRDASWEREHNAYAEQLERPSNCSATKCLSTKGTRYTSKGSQWEFIMCKYCGGQAIHQKCLKGNDFICFPCIEIQNGISDDTQSLQAEIDEFQMKCESSSEHIELEKRNMSPNVKQEPELIINHLMEVDDDHDSENKVSFKLEDIPFETENEKLNHEIKNLPSVKVTILDLSAIHVAPKSCKKYFKNQFISLFTIKGADISNLNEPEKPIRSIIEGSSKHGVPQKNRYLNLLLKFLPDYVPKNFVGRLPIADSSKYGIEYDKTTEPSSKRLKSSVADQNEVAVSLKTIFSQFF</sequence>
<evidence type="ECO:0000259" key="5">
    <source>
        <dbReference type="PROSITE" id="PS50089"/>
    </source>
</evidence>
<protein>
    <submittedName>
        <fullName evidence="8">CSON008689 protein</fullName>
    </submittedName>
</protein>
<keyword evidence="2 4" id="KW-0863">Zinc-finger</keyword>
<dbReference type="PANTHER" id="PTHR12420:SF42">
    <property type="entry name" value="G2_M PHASE-SPECIFIC E3 UBIQUITIN-PROTEIN LIGASE"/>
    <property type="match status" value="1"/>
</dbReference>
<dbReference type="InterPro" id="IPR011011">
    <property type="entry name" value="Znf_FYVE_PHD"/>
</dbReference>
<dbReference type="InterPro" id="IPR051188">
    <property type="entry name" value="PHD-type_Zinc_Finger"/>
</dbReference>
<dbReference type="InterPro" id="IPR013083">
    <property type="entry name" value="Znf_RING/FYVE/PHD"/>
</dbReference>
<dbReference type="EMBL" id="UFQS01003316">
    <property type="protein sequence ID" value="SSX15488.1"/>
    <property type="molecule type" value="Genomic_DNA"/>
</dbReference>
<name>A0A336MW65_CULSO</name>
<evidence type="ECO:0000256" key="3">
    <source>
        <dbReference type="ARBA" id="ARBA00022833"/>
    </source>
</evidence>
<dbReference type="Pfam" id="PF26054">
    <property type="entry name" value="PHD_G2E3"/>
    <property type="match status" value="1"/>
</dbReference>
<dbReference type="VEuPathDB" id="VectorBase:CSON008689"/>
<reference evidence="8" key="2">
    <citation type="submission" date="2018-07" db="EMBL/GenBank/DDBJ databases">
        <authorList>
            <person name="Quirk P.G."/>
            <person name="Krulwich T.A."/>
        </authorList>
    </citation>
    <scope>NUCLEOTIDE SEQUENCE</scope>
</reference>
<evidence type="ECO:0000259" key="6">
    <source>
        <dbReference type="PROSITE" id="PS51805"/>
    </source>
</evidence>
<evidence type="ECO:0000313" key="7">
    <source>
        <dbReference type="EMBL" id="SSX15488.1"/>
    </source>
</evidence>
<dbReference type="OMA" id="RETSSHM"/>
<dbReference type="GO" id="GO:0008270">
    <property type="term" value="F:zinc ion binding"/>
    <property type="evidence" value="ECO:0007669"/>
    <property type="project" value="UniProtKB-KW"/>
</dbReference>
<dbReference type="EMBL" id="UFQT01003316">
    <property type="protein sequence ID" value="SSX34854.1"/>
    <property type="molecule type" value="Genomic_DNA"/>
</dbReference>
<evidence type="ECO:0000256" key="1">
    <source>
        <dbReference type="ARBA" id="ARBA00022723"/>
    </source>
</evidence>
<keyword evidence="3" id="KW-0862">Zinc</keyword>
<dbReference type="SMART" id="SM00249">
    <property type="entry name" value="PHD"/>
    <property type="match status" value="3"/>
</dbReference>
<organism evidence="8">
    <name type="scientific">Culicoides sonorensis</name>
    <name type="common">Biting midge</name>
    <dbReference type="NCBI Taxonomy" id="179676"/>
    <lineage>
        <taxon>Eukaryota</taxon>
        <taxon>Metazoa</taxon>
        <taxon>Ecdysozoa</taxon>
        <taxon>Arthropoda</taxon>
        <taxon>Hexapoda</taxon>
        <taxon>Insecta</taxon>
        <taxon>Pterygota</taxon>
        <taxon>Neoptera</taxon>
        <taxon>Endopterygota</taxon>
        <taxon>Diptera</taxon>
        <taxon>Nematocera</taxon>
        <taxon>Chironomoidea</taxon>
        <taxon>Ceratopogonidae</taxon>
        <taxon>Ceratopogoninae</taxon>
        <taxon>Culicoides</taxon>
        <taxon>Monoculicoides</taxon>
    </lineage>
</organism>
<feature type="domain" description="RING-type" evidence="5">
    <location>
        <begin position="155"/>
        <end position="203"/>
    </location>
</feature>
<evidence type="ECO:0000313" key="8">
    <source>
        <dbReference type="EMBL" id="SSX34854.1"/>
    </source>
</evidence>
<keyword evidence="1" id="KW-0479">Metal-binding</keyword>
<dbReference type="Gene3D" id="3.30.40.10">
    <property type="entry name" value="Zinc/RING finger domain, C3HC4 (zinc finger)"/>
    <property type="match status" value="2"/>
</dbReference>
<dbReference type="GO" id="GO:0005634">
    <property type="term" value="C:nucleus"/>
    <property type="evidence" value="ECO:0007669"/>
    <property type="project" value="TreeGrafter"/>
</dbReference>
<accession>A0A336MW65</accession>
<dbReference type="InterPro" id="IPR059102">
    <property type="entry name" value="PHD_PHF7/G2E3-like"/>
</dbReference>
<gene>
    <name evidence="8" type="primary">CSON008689</name>
</gene>
<dbReference type="InterPro" id="IPR001965">
    <property type="entry name" value="Znf_PHD"/>
</dbReference>
<reference evidence="7" key="1">
    <citation type="submission" date="2018-04" db="EMBL/GenBank/DDBJ databases">
        <authorList>
            <person name="Go L.Y."/>
            <person name="Mitchell J.A."/>
        </authorList>
    </citation>
    <scope>NUCLEOTIDE SEQUENCE</scope>
    <source>
        <tissue evidence="7">Whole organism</tissue>
    </source>
</reference>
<evidence type="ECO:0000256" key="2">
    <source>
        <dbReference type="ARBA" id="ARBA00022771"/>
    </source>
</evidence>
<dbReference type="Pfam" id="PF13771">
    <property type="entry name" value="zf-HC5HC2H"/>
    <property type="match status" value="1"/>
</dbReference>
<dbReference type="SUPFAM" id="SSF57903">
    <property type="entry name" value="FYVE/PHD zinc finger"/>
    <property type="match status" value="1"/>
</dbReference>
<dbReference type="AlphaFoldDB" id="A0A336MW65"/>
<evidence type="ECO:0000256" key="4">
    <source>
        <dbReference type="PROSITE-ProRule" id="PRU00175"/>
    </source>
</evidence>
<dbReference type="InterPro" id="IPR034732">
    <property type="entry name" value="EPHD"/>
</dbReference>